<dbReference type="EMBL" id="DTCK01000034">
    <property type="protein sequence ID" value="HGQ36102.1"/>
    <property type="molecule type" value="Genomic_DNA"/>
</dbReference>
<feature type="transmembrane region" description="Helical" evidence="1">
    <location>
        <begin position="184"/>
        <end position="202"/>
    </location>
</feature>
<reference evidence="3" key="1">
    <citation type="journal article" date="2020" name="mSystems">
        <title>Genome- and Community-Level Interaction Insights into Carbon Utilization and Element Cycling Functions of Hydrothermarchaeota in Hydrothermal Sediment.</title>
        <authorList>
            <person name="Zhou Z."/>
            <person name="Liu Y."/>
            <person name="Xu W."/>
            <person name="Pan J."/>
            <person name="Luo Z.H."/>
            <person name="Li M."/>
        </authorList>
    </citation>
    <scope>NUCLEOTIDE SEQUENCE [LARGE SCALE GENOMIC DNA]</scope>
    <source>
        <strain evidence="3">SpSt-637</strain>
        <strain evidence="2">SpSt-667</strain>
    </source>
</reference>
<dbReference type="Pfam" id="PF04165">
    <property type="entry name" value="DUF401"/>
    <property type="match status" value="1"/>
</dbReference>
<keyword evidence="1" id="KW-0812">Transmembrane</keyword>
<feature type="transmembrane region" description="Helical" evidence="1">
    <location>
        <begin position="64"/>
        <end position="85"/>
    </location>
</feature>
<feature type="transmembrane region" description="Helical" evidence="1">
    <location>
        <begin position="345"/>
        <end position="371"/>
    </location>
</feature>
<feature type="transmembrane region" description="Helical" evidence="1">
    <location>
        <begin position="105"/>
        <end position="130"/>
    </location>
</feature>
<comment type="caution">
    <text evidence="3">The sequence shown here is derived from an EMBL/GenBank/DDBJ whole genome shotgun (WGS) entry which is preliminary data.</text>
</comment>
<protein>
    <submittedName>
        <fullName evidence="3">DUF401 family protein</fullName>
    </submittedName>
</protein>
<dbReference type="PANTHER" id="PTHR39556:SF1">
    <property type="entry name" value="PROTEIN, PUTATIVE-RELATED"/>
    <property type="match status" value="1"/>
</dbReference>
<dbReference type="InterPro" id="IPR007294">
    <property type="entry name" value="DUF401"/>
</dbReference>
<accession>A0A7C4NKI1</accession>
<proteinExistence type="predicted"/>
<sequence>MYTKGVDIMIYEELSIALFVISIAMSIIMIFRGVNIALAIFIAFMLYSIPTLNSKILEAINLTININTLSTVASLLLAMMMAELYRGLKVSEEVVKGLEKINSRIASISIPILIGLVPMPGGAYISASMVNSIYDSIGLKPEEKTFINYWFRHIWVTVWPLYQAIILSSVILNLTIAEIIRRTWVIALSIALSGTPIAYIMLSSKSHGTKNDLGEPKKLIHIWPFIVLALLSLATPLPLPLSVIITIALISAIYRPSRATIYRALRYALNPTFIVLVLVSLMFSNSIKLSGLAEALAKHLYSFSNIAVLLIPFIVVMATGLEFTFVALTFPALKPLLFHGSNLTLAFLGGVIGSLLSPTHACLVLSAQYFGSPLQKVYKYIVPATIISLASSLIIVSLLRV</sequence>
<evidence type="ECO:0000313" key="2">
    <source>
        <dbReference type="EMBL" id="HGQ36102.1"/>
    </source>
</evidence>
<gene>
    <name evidence="3" type="ORF">ENU08_07045</name>
    <name evidence="2" type="ORF">ENU41_05425</name>
</gene>
<evidence type="ECO:0000256" key="1">
    <source>
        <dbReference type="SAM" id="Phobius"/>
    </source>
</evidence>
<dbReference type="AlphaFoldDB" id="A0A7C4NKI1"/>
<evidence type="ECO:0000313" key="3">
    <source>
        <dbReference type="EMBL" id="HGQ64983.1"/>
    </source>
</evidence>
<feature type="transmembrane region" description="Helical" evidence="1">
    <location>
        <begin position="307"/>
        <end position="333"/>
    </location>
</feature>
<name>A0A7C4NKI1_9CREN</name>
<organism evidence="3">
    <name type="scientific">Ignisphaera aggregans</name>
    <dbReference type="NCBI Taxonomy" id="334771"/>
    <lineage>
        <taxon>Archaea</taxon>
        <taxon>Thermoproteota</taxon>
        <taxon>Thermoprotei</taxon>
        <taxon>Desulfurococcales</taxon>
        <taxon>Desulfurococcaceae</taxon>
        <taxon>Ignisphaera</taxon>
    </lineage>
</organism>
<feature type="transmembrane region" description="Helical" evidence="1">
    <location>
        <begin position="150"/>
        <end position="172"/>
    </location>
</feature>
<feature type="transmembrane region" description="Helical" evidence="1">
    <location>
        <begin position="377"/>
        <end position="399"/>
    </location>
</feature>
<feature type="transmembrane region" description="Helical" evidence="1">
    <location>
        <begin position="222"/>
        <end position="255"/>
    </location>
</feature>
<dbReference type="EMBL" id="DTBD01000064">
    <property type="protein sequence ID" value="HGQ64983.1"/>
    <property type="molecule type" value="Genomic_DNA"/>
</dbReference>
<dbReference type="PANTHER" id="PTHR39556">
    <property type="entry name" value="PROTEIN, PUTATIVE-RELATED"/>
    <property type="match status" value="1"/>
</dbReference>
<feature type="transmembrane region" description="Helical" evidence="1">
    <location>
        <begin position="267"/>
        <end position="287"/>
    </location>
</feature>
<keyword evidence="1" id="KW-0472">Membrane</keyword>
<keyword evidence="1" id="KW-1133">Transmembrane helix</keyword>
<feature type="transmembrane region" description="Helical" evidence="1">
    <location>
        <begin position="16"/>
        <end position="44"/>
    </location>
</feature>